<name>A0AA89Q4V0_STRCU</name>
<feature type="compositionally biased region" description="Basic and acidic residues" evidence="1">
    <location>
        <begin position="37"/>
        <end position="55"/>
    </location>
</feature>
<dbReference type="AlphaFoldDB" id="A0AA89Q4V0"/>
<comment type="caution">
    <text evidence="2">The sequence shown here is derived from an EMBL/GenBank/DDBJ whole genome shotgun (WGS) entry which is preliminary data.</text>
</comment>
<dbReference type="EMBL" id="JACHLX010000001">
    <property type="protein sequence ID" value="MBB5814396.1"/>
    <property type="molecule type" value="Genomic_DNA"/>
</dbReference>
<keyword evidence="3" id="KW-1185">Reference proteome</keyword>
<evidence type="ECO:0000313" key="2">
    <source>
        <dbReference type="EMBL" id="MBB5814396.1"/>
    </source>
</evidence>
<feature type="region of interest" description="Disordered" evidence="1">
    <location>
        <begin position="1"/>
        <end position="71"/>
    </location>
</feature>
<sequence>MDRRPARRSPNSVPFTQTTGDPGSPGDPPAPRRAPAARHEVDADRTGFDVAGHSEAEDDPFTCTAETDLFS</sequence>
<reference evidence="2 3" key="1">
    <citation type="submission" date="2020-08" db="EMBL/GenBank/DDBJ databases">
        <title>Sequencing the genomes of 1000 actinobacteria strains.</title>
        <authorList>
            <person name="Klenk H.-P."/>
        </authorList>
    </citation>
    <scope>NUCLEOTIDE SEQUENCE [LARGE SCALE GENOMIC DNA]</scope>
    <source>
        <strain evidence="2 3">DSM 40129</strain>
    </source>
</reference>
<protein>
    <submittedName>
        <fullName evidence="2">Uncharacterized protein</fullName>
    </submittedName>
</protein>
<evidence type="ECO:0000313" key="3">
    <source>
        <dbReference type="Proteomes" id="UP000579531"/>
    </source>
</evidence>
<evidence type="ECO:0000256" key="1">
    <source>
        <dbReference type="SAM" id="MobiDB-lite"/>
    </source>
</evidence>
<proteinExistence type="predicted"/>
<gene>
    <name evidence="2" type="ORF">HNR72_005424</name>
</gene>
<organism evidence="2 3">
    <name type="scientific">Streptomyces collinus</name>
    <dbReference type="NCBI Taxonomy" id="42684"/>
    <lineage>
        <taxon>Bacteria</taxon>
        <taxon>Bacillati</taxon>
        <taxon>Actinomycetota</taxon>
        <taxon>Actinomycetes</taxon>
        <taxon>Kitasatosporales</taxon>
        <taxon>Streptomycetaceae</taxon>
        <taxon>Streptomyces</taxon>
    </lineage>
</organism>
<dbReference type="Proteomes" id="UP000579531">
    <property type="component" value="Unassembled WGS sequence"/>
</dbReference>
<feature type="compositionally biased region" description="Polar residues" evidence="1">
    <location>
        <begin position="9"/>
        <end position="21"/>
    </location>
</feature>
<accession>A0AA89Q4V0</accession>